<dbReference type="PROSITE" id="PS51194">
    <property type="entry name" value="HELICASE_CTER"/>
    <property type="match status" value="1"/>
</dbReference>
<keyword evidence="1" id="KW-0547">Nucleotide-binding</keyword>
<organism evidence="8 9">
    <name type="scientific">Polyplosphaeria fusca</name>
    <dbReference type="NCBI Taxonomy" id="682080"/>
    <lineage>
        <taxon>Eukaryota</taxon>
        <taxon>Fungi</taxon>
        <taxon>Dikarya</taxon>
        <taxon>Ascomycota</taxon>
        <taxon>Pezizomycotina</taxon>
        <taxon>Dothideomycetes</taxon>
        <taxon>Pleosporomycetidae</taxon>
        <taxon>Pleosporales</taxon>
        <taxon>Tetraplosphaeriaceae</taxon>
        <taxon>Polyplosphaeria</taxon>
    </lineage>
</organism>
<dbReference type="Proteomes" id="UP000799444">
    <property type="component" value="Unassembled WGS sequence"/>
</dbReference>
<feature type="compositionally biased region" description="Low complexity" evidence="5">
    <location>
        <begin position="1034"/>
        <end position="1049"/>
    </location>
</feature>
<keyword evidence="4" id="KW-0175">Coiled coil</keyword>
<dbReference type="GO" id="GO:0006283">
    <property type="term" value="P:transcription-coupled nucleotide-excision repair"/>
    <property type="evidence" value="ECO:0007669"/>
    <property type="project" value="TreeGrafter"/>
</dbReference>
<accession>A0A9P4R6Y0</accession>
<dbReference type="OrthoDB" id="413460at2759"/>
<evidence type="ECO:0000259" key="6">
    <source>
        <dbReference type="PROSITE" id="PS51192"/>
    </source>
</evidence>
<feature type="region of interest" description="Disordered" evidence="5">
    <location>
        <begin position="168"/>
        <end position="312"/>
    </location>
</feature>
<feature type="compositionally biased region" description="Acidic residues" evidence="5">
    <location>
        <begin position="168"/>
        <end position="178"/>
    </location>
</feature>
<evidence type="ECO:0000256" key="4">
    <source>
        <dbReference type="SAM" id="Coils"/>
    </source>
</evidence>
<evidence type="ECO:0000256" key="3">
    <source>
        <dbReference type="ARBA" id="ARBA00022840"/>
    </source>
</evidence>
<dbReference type="InterPro" id="IPR049730">
    <property type="entry name" value="SNF2/RAD54-like_C"/>
</dbReference>
<dbReference type="InterPro" id="IPR038718">
    <property type="entry name" value="SNF2-like_sf"/>
</dbReference>
<dbReference type="PANTHER" id="PTHR45629:SF7">
    <property type="entry name" value="DNA EXCISION REPAIR PROTEIN ERCC-6-RELATED"/>
    <property type="match status" value="1"/>
</dbReference>
<name>A0A9P4R6Y0_9PLEO</name>
<dbReference type="InterPro" id="IPR001650">
    <property type="entry name" value="Helicase_C-like"/>
</dbReference>
<dbReference type="PANTHER" id="PTHR45629">
    <property type="entry name" value="SNF2/RAD54 FAMILY MEMBER"/>
    <property type="match status" value="1"/>
</dbReference>
<dbReference type="InterPro" id="IPR050496">
    <property type="entry name" value="SNF2_RAD54_helicase_repair"/>
</dbReference>
<dbReference type="InterPro" id="IPR014001">
    <property type="entry name" value="Helicase_ATP-bd"/>
</dbReference>
<dbReference type="GO" id="GO:0005634">
    <property type="term" value="C:nucleus"/>
    <property type="evidence" value="ECO:0007669"/>
    <property type="project" value="TreeGrafter"/>
</dbReference>
<evidence type="ECO:0000259" key="7">
    <source>
        <dbReference type="PROSITE" id="PS51194"/>
    </source>
</evidence>
<dbReference type="SMART" id="SM00490">
    <property type="entry name" value="HELICc"/>
    <property type="match status" value="1"/>
</dbReference>
<dbReference type="EMBL" id="ML996111">
    <property type="protein sequence ID" value="KAF2738086.1"/>
    <property type="molecule type" value="Genomic_DNA"/>
</dbReference>
<dbReference type="AlphaFoldDB" id="A0A9P4R6Y0"/>
<dbReference type="Pfam" id="PF00176">
    <property type="entry name" value="SNF2-rel_dom"/>
    <property type="match status" value="1"/>
</dbReference>
<evidence type="ECO:0000256" key="1">
    <source>
        <dbReference type="ARBA" id="ARBA00022741"/>
    </source>
</evidence>
<evidence type="ECO:0000256" key="2">
    <source>
        <dbReference type="ARBA" id="ARBA00022801"/>
    </source>
</evidence>
<keyword evidence="9" id="KW-1185">Reference proteome</keyword>
<evidence type="ECO:0000313" key="9">
    <source>
        <dbReference type="Proteomes" id="UP000799444"/>
    </source>
</evidence>
<feature type="compositionally biased region" description="Polar residues" evidence="5">
    <location>
        <begin position="250"/>
        <end position="268"/>
    </location>
</feature>
<sequence length="1180" mass="132233">MEKLATMDDEARLQYLTTGTRDHEDLERDIGRQADQLLTEQADARDKKRIEKTEAEVKRIEQSIRKLRSRLVAPAHEVVKVKIRQQIKDHQDKIESLDEEMDTIQQRINDRHATPAEEEMQIDGTHGPRPNESRRDFLIRTGKITPFSKLAQATLGESSLADALADAEAEAEVEEEPNDSGPISHQHLKKPGFQIDISSSEAPSSPEASRPNKKRRILRGTENSSDEQDTKAVNLEITHERKTARLAAYNSESQGSESDYTQASGLQSDDSEEEEEFVGRKRKAPEKGRSKGSKPGGDFHDTGLENLAGVDDGKEKVYQDRLRTWSSNRASARKHAQERDGIEIDYRDDPEYFQQHPTVPDALLDNGLRIPGDIYPALFGYQKTGVKWLSELYSQDVGGIVADEMGLGKTIQAIAFIAGLHYSKKLTRPIIVVCPGTVMKQWVNEFHTWWPALRVVILHSSGTGMLDTRREDRMERELESTRYNRSTDTLTRAGRAAKRVVDRVKQSGHVLITTYSGLDVYREFILPTEWQCAVLDEGHKIRNPMARVTLDCKELKTSHRIILSGTPMQNKLEELWSLFDFVFPMRLGNLVEFKNQFDIPIKRGGYANASNLEFETARRTAQTLKEAISPYLLQRNKVDVAADLPKKTEKVLFCRLTRQQREAYELFLRSGDMQSIESGDKNMLFGVDYLRKICNHPDLLEHKTSSQRPNYGASNLSGKTEVVKDLLKAFKAGGHKTLLFASQKIMLDILEKMMKKLGSYNYLRMDGDTPTARRQDLVDQFNNDPDMHVFLLTTTVGGLGVNLTGADRVILYDPHWNPANDQQARERSWRLGQTRPVEIFRLMSAGTIEEKIYHRQIFKLHLAEKVLKDPTKTQTFAMNELHDLFSLGGVGDEDQTETSRLFKGAEVADATTAKKLADIKGIDHTEMYKPSNDESEEEKGDADARLMSTIFSKAGVHSVLDNDVIMGTTAGGRTRKIHADPAWIKREAQRQATEAADSLRKSEAAARMAQSGARGIATWNGEAGEGGRPTGFHSSPNPSRPSSAASMHGAHARGGRGGPSSLSVLSNLSVRQGRARPSAPDAAAIMASSPFTRAHRLLEGIISFMNQHGGTVPRQMLVQHFNIYCRTHNWTTEEFRAMLESVATLGNNGRWTLMEEWMRTVAGASRIATGASGRGGRGRR</sequence>
<evidence type="ECO:0000256" key="5">
    <source>
        <dbReference type="SAM" id="MobiDB-lite"/>
    </source>
</evidence>
<dbReference type="GO" id="GO:0005524">
    <property type="term" value="F:ATP binding"/>
    <property type="evidence" value="ECO:0007669"/>
    <property type="project" value="InterPro"/>
</dbReference>
<protein>
    <submittedName>
        <fullName evidence="8">Uncharacterized protein</fullName>
    </submittedName>
</protein>
<reference evidence="8" key="1">
    <citation type="journal article" date="2020" name="Stud. Mycol.">
        <title>101 Dothideomycetes genomes: a test case for predicting lifestyles and emergence of pathogens.</title>
        <authorList>
            <person name="Haridas S."/>
            <person name="Albert R."/>
            <person name="Binder M."/>
            <person name="Bloem J."/>
            <person name="Labutti K."/>
            <person name="Salamov A."/>
            <person name="Andreopoulos B."/>
            <person name="Baker S."/>
            <person name="Barry K."/>
            <person name="Bills G."/>
            <person name="Bluhm B."/>
            <person name="Cannon C."/>
            <person name="Castanera R."/>
            <person name="Culley D."/>
            <person name="Daum C."/>
            <person name="Ezra D."/>
            <person name="Gonzalez J."/>
            <person name="Henrissat B."/>
            <person name="Kuo A."/>
            <person name="Liang C."/>
            <person name="Lipzen A."/>
            <person name="Lutzoni F."/>
            <person name="Magnuson J."/>
            <person name="Mondo S."/>
            <person name="Nolan M."/>
            <person name="Ohm R."/>
            <person name="Pangilinan J."/>
            <person name="Park H.-J."/>
            <person name="Ramirez L."/>
            <person name="Alfaro M."/>
            <person name="Sun H."/>
            <person name="Tritt A."/>
            <person name="Yoshinaga Y."/>
            <person name="Zwiers L.-H."/>
            <person name="Turgeon B."/>
            <person name="Goodwin S."/>
            <person name="Spatafora J."/>
            <person name="Crous P."/>
            <person name="Grigoriev I."/>
        </authorList>
    </citation>
    <scope>NUCLEOTIDE SEQUENCE</scope>
    <source>
        <strain evidence="8">CBS 125425</strain>
    </source>
</reference>
<dbReference type="Gene3D" id="3.40.50.10810">
    <property type="entry name" value="Tandem AAA-ATPase domain"/>
    <property type="match status" value="1"/>
</dbReference>
<feature type="compositionally biased region" description="Low complexity" evidence="5">
    <location>
        <begin position="198"/>
        <end position="209"/>
    </location>
</feature>
<dbReference type="SUPFAM" id="SSF52540">
    <property type="entry name" value="P-loop containing nucleoside triphosphate hydrolases"/>
    <property type="match status" value="2"/>
</dbReference>
<feature type="domain" description="Helicase C-terminal" evidence="7">
    <location>
        <begin position="722"/>
        <end position="879"/>
    </location>
</feature>
<dbReference type="FunFam" id="3.40.50.10810:FF:000094">
    <property type="entry name" value="DNA excision repair protein ERCC-6"/>
    <property type="match status" value="1"/>
</dbReference>
<feature type="coiled-coil region" evidence="4">
    <location>
        <begin position="50"/>
        <end position="107"/>
    </location>
</feature>
<dbReference type="GO" id="GO:0008094">
    <property type="term" value="F:ATP-dependent activity, acting on DNA"/>
    <property type="evidence" value="ECO:0007669"/>
    <property type="project" value="TreeGrafter"/>
</dbReference>
<proteinExistence type="predicted"/>
<keyword evidence="2" id="KW-0378">Hydrolase</keyword>
<gene>
    <name evidence="8" type="ORF">EJ04DRAFT_486795</name>
</gene>
<comment type="caution">
    <text evidence="8">The sequence shown here is derived from an EMBL/GenBank/DDBJ whole genome shotgun (WGS) entry which is preliminary data.</text>
</comment>
<dbReference type="SMART" id="SM00487">
    <property type="entry name" value="DEXDc"/>
    <property type="match status" value="1"/>
</dbReference>
<feature type="region of interest" description="Disordered" evidence="5">
    <location>
        <begin position="1018"/>
        <end position="1064"/>
    </location>
</feature>
<dbReference type="PROSITE" id="PS51192">
    <property type="entry name" value="HELICASE_ATP_BIND_1"/>
    <property type="match status" value="1"/>
</dbReference>
<dbReference type="CDD" id="cd18793">
    <property type="entry name" value="SF2_C_SNF"/>
    <property type="match status" value="1"/>
</dbReference>
<keyword evidence="3" id="KW-0067">ATP-binding</keyword>
<feature type="region of interest" description="Disordered" evidence="5">
    <location>
        <begin position="112"/>
        <end position="134"/>
    </location>
</feature>
<dbReference type="GO" id="GO:0016787">
    <property type="term" value="F:hydrolase activity"/>
    <property type="evidence" value="ECO:0007669"/>
    <property type="project" value="UniProtKB-KW"/>
</dbReference>
<dbReference type="Gene3D" id="3.40.50.300">
    <property type="entry name" value="P-loop containing nucleotide triphosphate hydrolases"/>
    <property type="match status" value="1"/>
</dbReference>
<dbReference type="Pfam" id="PF00271">
    <property type="entry name" value="Helicase_C"/>
    <property type="match status" value="1"/>
</dbReference>
<dbReference type="CDD" id="cd18000">
    <property type="entry name" value="DEXHc_ERCC6"/>
    <property type="match status" value="1"/>
</dbReference>
<dbReference type="InterPro" id="IPR027417">
    <property type="entry name" value="P-loop_NTPase"/>
</dbReference>
<dbReference type="InterPro" id="IPR000330">
    <property type="entry name" value="SNF2_N"/>
</dbReference>
<feature type="domain" description="Helicase ATP-binding" evidence="6">
    <location>
        <begin position="390"/>
        <end position="585"/>
    </location>
</feature>
<evidence type="ECO:0000313" key="8">
    <source>
        <dbReference type="EMBL" id="KAF2738086.1"/>
    </source>
</evidence>